<sequence>MKKLFDLAAKFEKMATTDEEVPGYPYTVTQEDVEEEMRLEELSPKSEEATHKEESETIIVSLDLLKGVAEILNSHSARKGYISGIIQDAQEGKGYTWSPGMGHDVGIEFDNVLNDLNDVLGIK</sequence>
<dbReference type="EMBL" id="LAZR01005611">
    <property type="protein sequence ID" value="KKM98509.1"/>
    <property type="molecule type" value="Genomic_DNA"/>
</dbReference>
<accession>A0A0F9LTR4</accession>
<organism evidence="1">
    <name type="scientific">marine sediment metagenome</name>
    <dbReference type="NCBI Taxonomy" id="412755"/>
    <lineage>
        <taxon>unclassified sequences</taxon>
        <taxon>metagenomes</taxon>
        <taxon>ecological metagenomes</taxon>
    </lineage>
</organism>
<dbReference type="AlphaFoldDB" id="A0A0F9LTR4"/>
<proteinExistence type="predicted"/>
<comment type="caution">
    <text evidence="1">The sequence shown here is derived from an EMBL/GenBank/DDBJ whole genome shotgun (WGS) entry which is preliminary data.</text>
</comment>
<gene>
    <name evidence="1" type="ORF">LCGC14_1157260</name>
</gene>
<name>A0A0F9LTR4_9ZZZZ</name>
<reference evidence="1" key="1">
    <citation type="journal article" date="2015" name="Nature">
        <title>Complex archaea that bridge the gap between prokaryotes and eukaryotes.</title>
        <authorList>
            <person name="Spang A."/>
            <person name="Saw J.H."/>
            <person name="Jorgensen S.L."/>
            <person name="Zaremba-Niedzwiedzka K."/>
            <person name="Martijn J."/>
            <person name="Lind A.E."/>
            <person name="van Eijk R."/>
            <person name="Schleper C."/>
            <person name="Guy L."/>
            <person name="Ettema T.J."/>
        </authorList>
    </citation>
    <scope>NUCLEOTIDE SEQUENCE</scope>
</reference>
<evidence type="ECO:0000313" key="1">
    <source>
        <dbReference type="EMBL" id="KKM98509.1"/>
    </source>
</evidence>
<protein>
    <submittedName>
        <fullName evidence="1">Uncharacterized protein</fullName>
    </submittedName>
</protein>